<sequence length="118" mass="13407">MPSQVMKYEDIDEHMKRYSRFQPEILEQNVKLVRAVERLAKQKNVTVGQIALAWIKAQSNRNGNDKIMPIPGATKEGRVKENITDIQMSDEDLEKVDKILSSIESAGSRDAFMADEAE</sequence>
<evidence type="ECO:0000313" key="1">
    <source>
        <dbReference type="EMBL" id="KAK3063105.1"/>
    </source>
</evidence>
<name>A0ACC3D849_9PEZI</name>
<accession>A0ACC3D849</accession>
<evidence type="ECO:0000313" key="2">
    <source>
        <dbReference type="Proteomes" id="UP001186974"/>
    </source>
</evidence>
<reference evidence="1" key="1">
    <citation type="submission" date="2024-09" db="EMBL/GenBank/DDBJ databases">
        <title>Black Yeasts Isolated from many extreme environments.</title>
        <authorList>
            <person name="Coleine C."/>
            <person name="Stajich J.E."/>
            <person name="Selbmann L."/>
        </authorList>
    </citation>
    <scope>NUCLEOTIDE SEQUENCE</scope>
    <source>
        <strain evidence="1">CCFEE 5737</strain>
    </source>
</reference>
<organism evidence="1 2">
    <name type="scientific">Coniosporium uncinatum</name>
    <dbReference type="NCBI Taxonomy" id="93489"/>
    <lineage>
        <taxon>Eukaryota</taxon>
        <taxon>Fungi</taxon>
        <taxon>Dikarya</taxon>
        <taxon>Ascomycota</taxon>
        <taxon>Pezizomycotina</taxon>
        <taxon>Dothideomycetes</taxon>
        <taxon>Dothideomycetes incertae sedis</taxon>
        <taxon>Coniosporium</taxon>
    </lineage>
</organism>
<protein>
    <submittedName>
        <fullName evidence="1">Uncharacterized protein</fullName>
    </submittedName>
</protein>
<dbReference type="Proteomes" id="UP001186974">
    <property type="component" value="Unassembled WGS sequence"/>
</dbReference>
<gene>
    <name evidence="1" type="ORF">LTS18_002744</name>
</gene>
<comment type="caution">
    <text evidence="1">The sequence shown here is derived from an EMBL/GenBank/DDBJ whole genome shotgun (WGS) entry which is preliminary data.</text>
</comment>
<keyword evidence="2" id="KW-1185">Reference proteome</keyword>
<proteinExistence type="predicted"/>
<dbReference type="EMBL" id="JAWDJW010006992">
    <property type="protein sequence ID" value="KAK3063105.1"/>
    <property type="molecule type" value="Genomic_DNA"/>
</dbReference>